<dbReference type="InterPro" id="IPR029068">
    <property type="entry name" value="Glyas_Bleomycin-R_OHBP_Dase"/>
</dbReference>
<name>A0A6A6XQT0_9PLEO</name>
<dbReference type="EMBL" id="MU001774">
    <property type="protein sequence ID" value="KAF2798916.1"/>
    <property type="molecule type" value="Genomic_DNA"/>
</dbReference>
<evidence type="ECO:0008006" key="3">
    <source>
        <dbReference type="Google" id="ProtNLM"/>
    </source>
</evidence>
<gene>
    <name evidence="1" type="ORF">K505DRAFT_321545</name>
</gene>
<dbReference type="AlphaFoldDB" id="A0A6A6XQT0"/>
<dbReference type="SUPFAM" id="SSF54593">
    <property type="entry name" value="Glyoxalase/Bleomycin resistance protein/Dihydroxybiphenyl dioxygenase"/>
    <property type="match status" value="1"/>
</dbReference>
<keyword evidence="2" id="KW-1185">Reference proteome</keyword>
<dbReference type="OrthoDB" id="4181370at2759"/>
<evidence type="ECO:0000313" key="1">
    <source>
        <dbReference type="EMBL" id="KAF2798916.1"/>
    </source>
</evidence>
<evidence type="ECO:0000313" key="2">
    <source>
        <dbReference type="Proteomes" id="UP000799757"/>
    </source>
</evidence>
<dbReference type="Proteomes" id="UP000799757">
    <property type="component" value="Unassembled WGS sequence"/>
</dbReference>
<reference evidence="1" key="1">
    <citation type="journal article" date="2020" name="Stud. Mycol.">
        <title>101 Dothideomycetes genomes: a test case for predicting lifestyles and emergence of pathogens.</title>
        <authorList>
            <person name="Haridas S."/>
            <person name="Albert R."/>
            <person name="Binder M."/>
            <person name="Bloem J."/>
            <person name="Labutti K."/>
            <person name="Salamov A."/>
            <person name="Andreopoulos B."/>
            <person name="Baker S."/>
            <person name="Barry K."/>
            <person name="Bills G."/>
            <person name="Bluhm B."/>
            <person name="Cannon C."/>
            <person name="Castanera R."/>
            <person name="Culley D."/>
            <person name="Daum C."/>
            <person name="Ezra D."/>
            <person name="Gonzalez J."/>
            <person name="Henrissat B."/>
            <person name="Kuo A."/>
            <person name="Liang C."/>
            <person name="Lipzen A."/>
            <person name="Lutzoni F."/>
            <person name="Magnuson J."/>
            <person name="Mondo S."/>
            <person name="Nolan M."/>
            <person name="Ohm R."/>
            <person name="Pangilinan J."/>
            <person name="Park H.-J."/>
            <person name="Ramirez L."/>
            <person name="Alfaro M."/>
            <person name="Sun H."/>
            <person name="Tritt A."/>
            <person name="Yoshinaga Y."/>
            <person name="Zwiers L.-H."/>
            <person name="Turgeon B."/>
            <person name="Goodwin S."/>
            <person name="Spatafora J."/>
            <person name="Crous P."/>
            <person name="Grigoriev I."/>
        </authorList>
    </citation>
    <scope>NUCLEOTIDE SEQUENCE</scope>
    <source>
        <strain evidence="1">CBS 109.77</strain>
    </source>
</reference>
<organism evidence="1 2">
    <name type="scientific">Melanomma pulvis-pyrius CBS 109.77</name>
    <dbReference type="NCBI Taxonomy" id="1314802"/>
    <lineage>
        <taxon>Eukaryota</taxon>
        <taxon>Fungi</taxon>
        <taxon>Dikarya</taxon>
        <taxon>Ascomycota</taxon>
        <taxon>Pezizomycotina</taxon>
        <taxon>Dothideomycetes</taxon>
        <taxon>Pleosporomycetidae</taxon>
        <taxon>Pleosporales</taxon>
        <taxon>Melanommataceae</taxon>
        <taxon>Melanomma</taxon>
    </lineage>
</organism>
<sequence>MPHEPTIFVNIPVSSLATATPFYAALGLVKNPGFSSEDTTCMVLSPHISVMLLEHARFQSCP</sequence>
<proteinExistence type="predicted"/>
<accession>A0A6A6XQT0</accession>
<dbReference type="Gene3D" id="3.10.180.10">
    <property type="entry name" value="2,3-Dihydroxybiphenyl 1,2-Dioxygenase, domain 1"/>
    <property type="match status" value="1"/>
</dbReference>
<protein>
    <recommendedName>
        <fullName evidence="3">Glyoxalase/fosfomycin resistance/dioxygenase domain-containing protein</fullName>
    </recommendedName>
</protein>